<dbReference type="EMBL" id="JAIXMP010000010">
    <property type="protein sequence ID" value="KAI9266721.1"/>
    <property type="molecule type" value="Genomic_DNA"/>
</dbReference>
<comment type="cofactor">
    <cofactor evidence="1">
        <name>Mg(2+)</name>
        <dbReference type="ChEBI" id="CHEBI:18420"/>
    </cofactor>
</comment>
<sequence length="306" mass="34460">MRISTTVGILLAAASSAFAATEYKFRQIGALNTEEYRVYLENENGVPISPFHDIPLHPDPKNTTVYNMIVEIPRWKNAKLEIDREAPFNPIFHDTNKNGLRYIANIFPFHGYPANYGSIPQTWEKPDVPHPDVNTKGGDNDPVDVLDIGQQVGYPGQVKQVKLLGGLLMIDDDETDWKLIAIDINDERAPHLNDINDVDDVLLKDIKHWLTVYKIPQGKPENEFGYDGEFQNSETIQNLMVETHGYWEMLINGTATSEIETINLNVKGSPNNVGPKSKEVKKVPKGNKKPAPDAPVKEETENWSFI</sequence>
<keyword evidence="6" id="KW-0460">Magnesium</keyword>
<dbReference type="Pfam" id="PF00719">
    <property type="entry name" value="Pyrophosphatase"/>
    <property type="match status" value="1"/>
</dbReference>
<evidence type="ECO:0000256" key="6">
    <source>
        <dbReference type="ARBA" id="ARBA00022842"/>
    </source>
</evidence>
<keyword evidence="10" id="KW-1185">Reference proteome</keyword>
<evidence type="ECO:0000256" key="2">
    <source>
        <dbReference type="ARBA" id="ARBA00006220"/>
    </source>
</evidence>
<dbReference type="SUPFAM" id="SSF50324">
    <property type="entry name" value="Inorganic pyrophosphatase"/>
    <property type="match status" value="1"/>
</dbReference>
<dbReference type="EC" id="3.6.1.1" evidence="3"/>
<evidence type="ECO:0000256" key="4">
    <source>
        <dbReference type="ARBA" id="ARBA00022723"/>
    </source>
</evidence>
<keyword evidence="5" id="KW-0378">Hydrolase</keyword>
<reference evidence="9" key="1">
    <citation type="journal article" date="2022" name="IScience">
        <title>Evolution of zygomycete secretomes and the origins of terrestrial fungal ecologies.</title>
        <authorList>
            <person name="Chang Y."/>
            <person name="Wang Y."/>
            <person name="Mondo S."/>
            <person name="Ahrendt S."/>
            <person name="Andreopoulos W."/>
            <person name="Barry K."/>
            <person name="Beard J."/>
            <person name="Benny G.L."/>
            <person name="Blankenship S."/>
            <person name="Bonito G."/>
            <person name="Cuomo C."/>
            <person name="Desiro A."/>
            <person name="Gervers K.A."/>
            <person name="Hundley H."/>
            <person name="Kuo A."/>
            <person name="LaButti K."/>
            <person name="Lang B.F."/>
            <person name="Lipzen A."/>
            <person name="O'Donnell K."/>
            <person name="Pangilinan J."/>
            <person name="Reynolds N."/>
            <person name="Sandor L."/>
            <person name="Smith M.E."/>
            <person name="Tsang A."/>
            <person name="Grigoriev I.V."/>
            <person name="Stajich J.E."/>
            <person name="Spatafora J.W."/>
        </authorList>
    </citation>
    <scope>NUCLEOTIDE SEQUENCE</scope>
    <source>
        <strain evidence="9">RSA 2281</strain>
    </source>
</reference>
<accession>A0AAD5PFD5</accession>
<feature type="chain" id="PRO_5042115717" description="inorganic diphosphatase" evidence="8">
    <location>
        <begin position="20"/>
        <end position="306"/>
    </location>
</feature>
<evidence type="ECO:0000256" key="5">
    <source>
        <dbReference type="ARBA" id="ARBA00022801"/>
    </source>
</evidence>
<evidence type="ECO:0000313" key="9">
    <source>
        <dbReference type="EMBL" id="KAI9266721.1"/>
    </source>
</evidence>
<dbReference type="PANTHER" id="PTHR10286">
    <property type="entry name" value="INORGANIC PYROPHOSPHATASE"/>
    <property type="match status" value="1"/>
</dbReference>
<organism evidence="9 10">
    <name type="scientific">Phascolomyces articulosus</name>
    <dbReference type="NCBI Taxonomy" id="60185"/>
    <lineage>
        <taxon>Eukaryota</taxon>
        <taxon>Fungi</taxon>
        <taxon>Fungi incertae sedis</taxon>
        <taxon>Mucoromycota</taxon>
        <taxon>Mucoromycotina</taxon>
        <taxon>Mucoromycetes</taxon>
        <taxon>Mucorales</taxon>
        <taxon>Lichtheimiaceae</taxon>
        <taxon>Phascolomyces</taxon>
    </lineage>
</organism>
<evidence type="ECO:0000256" key="8">
    <source>
        <dbReference type="SAM" id="SignalP"/>
    </source>
</evidence>
<dbReference type="GO" id="GO:0000287">
    <property type="term" value="F:magnesium ion binding"/>
    <property type="evidence" value="ECO:0007669"/>
    <property type="project" value="InterPro"/>
</dbReference>
<keyword evidence="8" id="KW-0732">Signal</keyword>
<dbReference type="GO" id="GO:0006796">
    <property type="term" value="P:phosphate-containing compound metabolic process"/>
    <property type="evidence" value="ECO:0007669"/>
    <property type="project" value="InterPro"/>
</dbReference>
<evidence type="ECO:0000256" key="7">
    <source>
        <dbReference type="SAM" id="MobiDB-lite"/>
    </source>
</evidence>
<name>A0AAD5PFD5_9FUNG</name>
<dbReference type="AlphaFoldDB" id="A0AAD5PFD5"/>
<evidence type="ECO:0000256" key="1">
    <source>
        <dbReference type="ARBA" id="ARBA00001946"/>
    </source>
</evidence>
<evidence type="ECO:0000313" key="10">
    <source>
        <dbReference type="Proteomes" id="UP001209540"/>
    </source>
</evidence>
<protein>
    <recommendedName>
        <fullName evidence="3">inorganic diphosphatase</fullName>
        <ecNumber evidence="3">3.6.1.1</ecNumber>
    </recommendedName>
</protein>
<dbReference type="InterPro" id="IPR036649">
    <property type="entry name" value="Pyrophosphatase_sf"/>
</dbReference>
<dbReference type="Gene3D" id="3.90.80.10">
    <property type="entry name" value="Inorganic pyrophosphatase"/>
    <property type="match status" value="1"/>
</dbReference>
<feature type="signal peptide" evidence="8">
    <location>
        <begin position="1"/>
        <end position="19"/>
    </location>
</feature>
<proteinExistence type="inferred from homology"/>
<feature type="region of interest" description="Disordered" evidence="7">
    <location>
        <begin position="266"/>
        <end position="306"/>
    </location>
</feature>
<dbReference type="InterPro" id="IPR008162">
    <property type="entry name" value="Pyrophosphatase"/>
</dbReference>
<dbReference type="GO" id="GO:0004427">
    <property type="term" value="F:inorganic diphosphate phosphatase activity"/>
    <property type="evidence" value="ECO:0007669"/>
    <property type="project" value="UniProtKB-EC"/>
</dbReference>
<comment type="caution">
    <text evidence="9">The sequence shown here is derived from an EMBL/GenBank/DDBJ whole genome shotgun (WGS) entry which is preliminary data.</text>
</comment>
<dbReference type="PROSITE" id="PS00387">
    <property type="entry name" value="PPASE"/>
    <property type="match status" value="1"/>
</dbReference>
<dbReference type="GO" id="GO:0005737">
    <property type="term" value="C:cytoplasm"/>
    <property type="evidence" value="ECO:0007669"/>
    <property type="project" value="InterPro"/>
</dbReference>
<comment type="similarity">
    <text evidence="2">Belongs to the PPase family.</text>
</comment>
<evidence type="ECO:0000256" key="3">
    <source>
        <dbReference type="ARBA" id="ARBA00012146"/>
    </source>
</evidence>
<reference evidence="9" key="2">
    <citation type="submission" date="2023-02" db="EMBL/GenBank/DDBJ databases">
        <authorList>
            <consortium name="DOE Joint Genome Institute"/>
            <person name="Mondo S.J."/>
            <person name="Chang Y."/>
            <person name="Wang Y."/>
            <person name="Ahrendt S."/>
            <person name="Andreopoulos W."/>
            <person name="Barry K."/>
            <person name="Beard J."/>
            <person name="Benny G.L."/>
            <person name="Blankenship S."/>
            <person name="Bonito G."/>
            <person name="Cuomo C."/>
            <person name="Desiro A."/>
            <person name="Gervers K.A."/>
            <person name="Hundley H."/>
            <person name="Kuo A."/>
            <person name="LaButti K."/>
            <person name="Lang B.F."/>
            <person name="Lipzen A."/>
            <person name="O'Donnell K."/>
            <person name="Pangilinan J."/>
            <person name="Reynolds N."/>
            <person name="Sandor L."/>
            <person name="Smith M.W."/>
            <person name="Tsang A."/>
            <person name="Grigoriev I.V."/>
            <person name="Stajich J.E."/>
            <person name="Spatafora J.W."/>
        </authorList>
    </citation>
    <scope>NUCLEOTIDE SEQUENCE</scope>
    <source>
        <strain evidence="9">RSA 2281</strain>
    </source>
</reference>
<dbReference type="CDD" id="cd00412">
    <property type="entry name" value="pyrophosphatase"/>
    <property type="match status" value="1"/>
</dbReference>
<dbReference type="Proteomes" id="UP001209540">
    <property type="component" value="Unassembled WGS sequence"/>
</dbReference>
<gene>
    <name evidence="9" type="ORF">BDA99DRAFT_506498</name>
</gene>
<keyword evidence="4" id="KW-0479">Metal-binding</keyword>